<keyword evidence="15" id="KW-1185">Reference proteome</keyword>
<protein>
    <submittedName>
        <fullName evidence="14">Laminin subunit gamma 2</fullName>
    </submittedName>
</protein>
<proteinExistence type="predicted"/>
<dbReference type="FunFam" id="2.10.25.10:FF:000174">
    <property type="entry name" value="Laminin subunit gamma-1"/>
    <property type="match status" value="1"/>
</dbReference>
<dbReference type="PROSITE" id="PS01248">
    <property type="entry name" value="EGF_LAM_1"/>
    <property type="match status" value="3"/>
</dbReference>
<accession>A0A8C3DE75</accession>
<dbReference type="Ensembl" id="ENSCMUT00000006106.2">
    <property type="protein sequence ID" value="ENSCMUP00000005666.1"/>
    <property type="gene ID" value="ENSCMUG00000003771.2"/>
</dbReference>
<dbReference type="SMART" id="SM00281">
    <property type="entry name" value="LamB"/>
    <property type="match status" value="1"/>
</dbReference>
<dbReference type="CDD" id="cd00055">
    <property type="entry name" value="EGF_Lam"/>
    <property type="match status" value="8"/>
</dbReference>
<dbReference type="PANTHER" id="PTHR10574:SF270">
    <property type="entry name" value="LAMININ SUBUNIT GAMMA-1"/>
    <property type="match status" value="1"/>
</dbReference>
<dbReference type="GO" id="GO:0007155">
    <property type="term" value="P:cell adhesion"/>
    <property type="evidence" value="ECO:0007669"/>
    <property type="project" value="UniProtKB-KW"/>
</dbReference>
<evidence type="ECO:0000256" key="2">
    <source>
        <dbReference type="ARBA" id="ARBA00004302"/>
    </source>
</evidence>
<dbReference type="FunFam" id="2.10.25.10:FF:000769">
    <property type="entry name" value="Laminin subunit gamma-1"/>
    <property type="match status" value="1"/>
</dbReference>
<evidence type="ECO:0000256" key="10">
    <source>
        <dbReference type="ARBA" id="ARBA00023157"/>
    </source>
</evidence>
<dbReference type="FunFam" id="2.10.25.10:FF:000067">
    <property type="entry name" value="Laminin subunit gamma 1"/>
    <property type="match status" value="1"/>
</dbReference>
<comment type="subcellular location">
    <subcellularLocation>
        <location evidence="2">Secreted</location>
        <location evidence="2">Extracellular space</location>
        <location evidence="2">Extracellular matrix</location>
        <location evidence="2">Basement membrane</location>
    </subcellularLocation>
</comment>
<dbReference type="FunFam" id="2.10.25.10:FF:000758">
    <property type="entry name" value="Laminin subunit gamma 1"/>
    <property type="match status" value="1"/>
</dbReference>
<dbReference type="SMART" id="SM00180">
    <property type="entry name" value="EGF_Lam"/>
    <property type="match status" value="9"/>
</dbReference>
<dbReference type="GO" id="GO:0009887">
    <property type="term" value="P:animal organ morphogenesis"/>
    <property type="evidence" value="ECO:0007669"/>
    <property type="project" value="TreeGrafter"/>
</dbReference>
<reference evidence="15" key="1">
    <citation type="submission" date="2019-10" db="EMBL/GenBank/DDBJ databases">
        <title>Corvus moneduloides (New Caledonian crow) genome, bCorMon1, primary haplotype.</title>
        <authorList>
            <person name="Rutz C."/>
            <person name="Fungtammasan C."/>
            <person name="Mountcastle J."/>
            <person name="Formenti G."/>
            <person name="Chow W."/>
            <person name="Howe K."/>
            <person name="Steele M.P."/>
            <person name="Fernandes J."/>
            <person name="Gilbert M.T.P."/>
            <person name="Fedrigo O."/>
            <person name="Jarvis E.D."/>
            <person name="Gemmell N."/>
        </authorList>
    </citation>
    <scope>NUCLEOTIDE SEQUENCE [LARGE SCALE GENOMIC DNA]</scope>
</reference>
<comment type="caution">
    <text evidence="13">Lacks conserved residue(s) required for the propagation of feature annotation.</text>
</comment>
<feature type="disulfide bond" evidence="13">
    <location>
        <begin position="456"/>
        <end position="465"/>
    </location>
</feature>
<dbReference type="Pfam" id="PF00053">
    <property type="entry name" value="EGF_laminin"/>
    <property type="match status" value="6"/>
</dbReference>
<dbReference type="FunFam" id="2.60.120.260:FF:000018">
    <property type="entry name" value="Laminin subunit gamma 1"/>
    <property type="match status" value="1"/>
</dbReference>
<evidence type="ECO:0000256" key="12">
    <source>
        <dbReference type="ARBA" id="ARBA00023292"/>
    </source>
</evidence>
<dbReference type="InterPro" id="IPR002049">
    <property type="entry name" value="LE_dom"/>
</dbReference>
<evidence type="ECO:0000256" key="8">
    <source>
        <dbReference type="ARBA" id="ARBA00022889"/>
    </source>
</evidence>
<dbReference type="SUPFAM" id="SSF57196">
    <property type="entry name" value="EGF/Laminin"/>
    <property type="match status" value="7"/>
</dbReference>
<keyword evidence="8" id="KW-0130">Cell adhesion</keyword>
<evidence type="ECO:0000256" key="7">
    <source>
        <dbReference type="ARBA" id="ARBA00022869"/>
    </source>
</evidence>
<dbReference type="InterPro" id="IPR050440">
    <property type="entry name" value="Laminin/Netrin_ECM"/>
</dbReference>
<dbReference type="Gene3D" id="2.60.120.260">
    <property type="entry name" value="Galactose-binding domain-like"/>
    <property type="match status" value="1"/>
</dbReference>
<evidence type="ECO:0000256" key="4">
    <source>
        <dbReference type="ARBA" id="ARBA00022530"/>
    </source>
</evidence>
<evidence type="ECO:0000256" key="11">
    <source>
        <dbReference type="ARBA" id="ARBA00023180"/>
    </source>
</evidence>
<dbReference type="InterPro" id="IPR056863">
    <property type="entry name" value="LMN_ATRN_NET-like_EGF"/>
</dbReference>
<organism evidence="14 15">
    <name type="scientific">Corvus moneduloides</name>
    <name type="common">New Caledonian crow</name>
    <dbReference type="NCBI Taxonomy" id="1196302"/>
    <lineage>
        <taxon>Eukaryota</taxon>
        <taxon>Metazoa</taxon>
        <taxon>Chordata</taxon>
        <taxon>Craniata</taxon>
        <taxon>Vertebrata</taxon>
        <taxon>Euteleostomi</taxon>
        <taxon>Archelosauria</taxon>
        <taxon>Archosauria</taxon>
        <taxon>Dinosauria</taxon>
        <taxon>Saurischia</taxon>
        <taxon>Theropoda</taxon>
        <taxon>Coelurosauria</taxon>
        <taxon>Aves</taxon>
        <taxon>Neognathae</taxon>
        <taxon>Neoaves</taxon>
        <taxon>Telluraves</taxon>
        <taxon>Australaves</taxon>
        <taxon>Passeriformes</taxon>
        <taxon>Corvoidea</taxon>
        <taxon>Corvidae</taxon>
        <taxon>Corvus</taxon>
    </lineage>
</organism>
<dbReference type="PROSITE" id="PS51115">
    <property type="entry name" value="LAMININ_IVA"/>
    <property type="match status" value="1"/>
</dbReference>
<dbReference type="FunFam" id="2.10.25.10:FF:000166">
    <property type="entry name" value="laminin subunit gamma-1"/>
    <property type="match status" value="1"/>
</dbReference>
<dbReference type="Pfam" id="PF00055">
    <property type="entry name" value="Laminin_N"/>
    <property type="match status" value="1"/>
</dbReference>
<dbReference type="PROSITE" id="PS50027">
    <property type="entry name" value="EGF_LAM_2"/>
    <property type="match status" value="4"/>
</dbReference>
<keyword evidence="7" id="KW-0084">Basement membrane</keyword>
<name>A0A8C3DE75_CORMO</name>
<dbReference type="Pfam" id="PF24973">
    <property type="entry name" value="EGF_LMN_ATRN"/>
    <property type="match status" value="3"/>
</dbReference>
<dbReference type="InterPro" id="IPR000742">
    <property type="entry name" value="EGF"/>
</dbReference>
<keyword evidence="3" id="KW-0964">Secreted</keyword>
<evidence type="ECO:0000256" key="13">
    <source>
        <dbReference type="PROSITE-ProRule" id="PRU00460"/>
    </source>
</evidence>
<feature type="disulfide bond" evidence="13">
    <location>
        <begin position="733"/>
        <end position="742"/>
    </location>
</feature>
<dbReference type="SMART" id="SM00181">
    <property type="entry name" value="EGF"/>
    <property type="match status" value="5"/>
</dbReference>
<keyword evidence="9" id="KW-0175">Coiled coil</keyword>
<evidence type="ECO:0000256" key="5">
    <source>
        <dbReference type="ARBA" id="ARBA00022729"/>
    </source>
</evidence>
<dbReference type="Pfam" id="PF00052">
    <property type="entry name" value="Laminin_B"/>
    <property type="match status" value="1"/>
</dbReference>
<dbReference type="Gene3D" id="2.10.25.10">
    <property type="entry name" value="Laminin"/>
    <property type="match status" value="6"/>
</dbReference>
<keyword evidence="11" id="KW-0325">Glycoprotein</keyword>
<comment type="function">
    <text evidence="1">Binding to cells via a high affinity receptor, laminin is thought to mediate the attachment, migration and organization of cells into tissues during embryonic development by interacting with other extracellular matrix components.</text>
</comment>
<dbReference type="Proteomes" id="UP000694553">
    <property type="component" value="Unassembled WGS sequence"/>
</dbReference>
<reference evidence="14" key="2">
    <citation type="submission" date="2025-08" db="UniProtKB">
        <authorList>
            <consortium name="Ensembl"/>
        </authorList>
    </citation>
    <scope>IDENTIFICATION</scope>
</reference>
<dbReference type="PRINTS" id="PR00011">
    <property type="entry name" value="EGFLAMININ"/>
</dbReference>
<keyword evidence="12 13" id="KW-0424">Laminin EGF-like domain</keyword>
<feature type="disulfide bond" evidence="13">
    <location>
        <begin position="409"/>
        <end position="418"/>
    </location>
</feature>
<evidence type="ECO:0000313" key="14">
    <source>
        <dbReference type="Ensembl" id="ENSCMUP00000005666.1"/>
    </source>
</evidence>
<reference evidence="14" key="3">
    <citation type="submission" date="2025-09" db="UniProtKB">
        <authorList>
            <consortium name="Ensembl"/>
        </authorList>
    </citation>
    <scope>IDENTIFICATION</scope>
</reference>
<keyword evidence="5" id="KW-0732">Signal</keyword>
<evidence type="ECO:0000256" key="9">
    <source>
        <dbReference type="ARBA" id="ARBA00023054"/>
    </source>
</evidence>
<dbReference type="GO" id="GO:0005604">
    <property type="term" value="C:basement membrane"/>
    <property type="evidence" value="ECO:0007669"/>
    <property type="project" value="UniProtKB-SubCell"/>
</dbReference>
<dbReference type="GO" id="GO:0009888">
    <property type="term" value="P:tissue development"/>
    <property type="evidence" value="ECO:0007669"/>
    <property type="project" value="TreeGrafter"/>
</dbReference>
<dbReference type="PANTHER" id="PTHR10574">
    <property type="entry name" value="NETRIN/LAMININ-RELATED"/>
    <property type="match status" value="1"/>
</dbReference>
<feature type="disulfide bond" evidence="13">
    <location>
        <begin position="843"/>
        <end position="852"/>
    </location>
</feature>
<keyword evidence="10 13" id="KW-1015">Disulfide bond</keyword>
<dbReference type="PROSITE" id="PS51117">
    <property type="entry name" value="LAMININ_NTER"/>
    <property type="match status" value="1"/>
</dbReference>
<evidence type="ECO:0000256" key="3">
    <source>
        <dbReference type="ARBA" id="ARBA00022525"/>
    </source>
</evidence>
<evidence type="ECO:0000256" key="6">
    <source>
        <dbReference type="ARBA" id="ARBA00022737"/>
    </source>
</evidence>
<dbReference type="FunFam" id="2.10.25.10:FF:000193">
    <property type="entry name" value="Laminin subunit gamma 1"/>
    <property type="match status" value="1"/>
</dbReference>
<dbReference type="InterPro" id="IPR000034">
    <property type="entry name" value="Laminin_IV"/>
</dbReference>
<dbReference type="InterPro" id="IPR008211">
    <property type="entry name" value="Laminin_N"/>
</dbReference>
<evidence type="ECO:0000256" key="1">
    <source>
        <dbReference type="ARBA" id="ARBA00002418"/>
    </source>
</evidence>
<keyword evidence="6" id="KW-0677">Repeat</keyword>
<gene>
    <name evidence="14" type="primary">LAMC2</name>
</gene>
<evidence type="ECO:0000313" key="15">
    <source>
        <dbReference type="Proteomes" id="UP000694553"/>
    </source>
</evidence>
<sequence length="1483" mass="161969">MGGGGERRALWLLVLWLWVPARCGGAMDECAEERSGRAQRCMPEFVNAAFNATVLATHTCGTPAEEYCVQTGVTGVTQSCHLCDAAQPHLSHGAAFLTDYNSPADATWWQSRTMLAGVQHPTAVNLTLHLGKAFDITYVRLKFHTSRPESFAIYKRTQEDGPWVPYQYYSGSCESTYHKINRGFIRTGEDEQQALCTDEFSDISPLTGGNVAFSTLEGRPSAYNFDNSPVLQEWVTATDIRVTLNRLNTFGDEVFNDPKVLKSYYYAISDFAVGGRCKCNGHASECVKNELGKLVCNCKHNTFGVDCEKCLPFFNDRPWRRATAESANECLPCDCSGWSQECYFDPELYRATGHGGHCTACAGNTDGPHCERCRDSFYRLASDKACLPCSCNPVGSLSTQCDSYGQCSCKAGVMGEKCDRCQPGFHSLSEAGCRSCSCNAAGSTGECNVETGRCACKDNVEGFHCERCKPGFFHLDSSNPRGCTPCFCFGHSSVCTSAVGYSIHSITSNFEFGEDEWRAEQRDGSEIMLQWSAETQDISVISDTYFPMYFVAPRKFLGNQVLSYGQNLTFSFHVDRRDTRLSAEDLVLEGAGLRVSVPLIAQGNSYPSENMQAYTFRLHEAADYPWRPALTAFEFQKLLHNLTSIKIRGTYSERSAGHLDDVTITSARPGPGVPVAWVESCSCPVGYEGQFCERCTSGYWRETPSLGPYSPCVPCTCNGHSETCDPETGMCNCRDNTAGTHCEKCSDGYYGDATAGTASDCQPCPCPGISSCAIVPRTKEVVCTSCQAGTTGKRCELCDDAYFGDPLGKNGAVRPCRLCQCNDNIDPNAVGNCDRQTGECLKCIYNTAGFYCDRCKDGFFGNPLAPDPADKCRACACDSIGAEPLKCRSDGSCICKPGFEGPRCEERECPACYGQVKVQVELYLQQLAELELLFSEVRAGGGTENQELEGRMLVAEEMLRTILREAVSLQASDRSLEGRVARMKGQGSSSQSHLDETKATVQRLRSLGSQYERQVQETRQLLERARLDLDRSGATLHQVTIPVSSFPGSSNQFLLLAQEALRLANSHIQAANAIDQAAKVAREDAWQALELLRAATGGEAASGSQPGLLERYEELKSLAGGLKADADGIASEADTAYQGSLVLLSSLSHLIETDIGSFKEEASRLKQDASALLVLVDTSLAQYRGLQSRMGHWEDEAKQLLRGQEGERAKLTQLLSQATLARSTALQAVSAGNATFYEVEQILKSLKEFNLQAGDKRREAKDAMRRLPIISSIVTSAREKTDRAVGILGSAASESKAASSVVGEVKEITMAIQEEIAELKVEANKTADGVLALEKAVATLRHEAKEVDDEFERKLSEVEVDAAAIEKTAQEAQRVHDKAGQAGAAVQQMLSALEELLRLMNQPGAVDEYGLRQLEANFSKAKSRSKQLKAEMSELEQMAVLQKVRVRTLESSIDDILADIKNLEDIQKSLPPGCYNTKAIELP</sequence>
<dbReference type="GO" id="GO:0007411">
    <property type="term" value="P:axon guidance"/>
    <property type="evidence" value="ECO:0007669"/>
    <property type="project" value="TreeGrafter"/>
</dbReference>
<keyword evidence="4" id="KW-0272">Extracellular matrix</keyword>
<feature type="disulfide bond" evidence="13">
    <location>
        <begin position="389"/>
        <end position="401"/>
    </location>
</feature>
<dbReference type="SMART" id="SM00136">
    <property type="entry name" value="LamNT"/>
    <property type="match status" value="1"/>
</dbReference>